<gene>
    <name evidence="1" type="ORF">GIW81_03820</name>
</gene>
<comment type="caution">
    <text evidence="1">The sequence shown here is derived from an EMBL/GenBank/DDBJ whole genome shotgun (WGS) entry which is preliminary data.</text>
</comment>
<organism evidence="1 2">
    <name type="scientific">Hyphomicrobium album</name>
    <dbReference type="NCBI Taxonomy" id="2665159"/>
    <lineage>
        <taxon>Bacteria</taxon>
        <taxon>Pseudomonadati</taxon>
        <taxon>Pseudomonadota</taxon>
        <taxon>Alphaproteobacteria</taxon>
        <taxon>Hyphomicrobiales</taxon>
        <taxon>Hyphomicrobiaceae</taxon>
        <taxon>Hyphomicrobium</taxon>
    </lineage>
</organism>
<dbReference type="RefSeq" id="WP_154737999.1">
    <property type="nucleotide sequence ID" value="NZ_WMBQ01000001.1"/>
</dbReference>
<evidence type="ECO:0000313" key="2">
    <source>
        <dbReference type="Proteomes" id="UP000440694"/>
    </source>
</evidence>
<evidence type="ECO:0000313" key="1">
    <source>
        <dbReference type="EMBL" id="MTD93461.1"/>
    </source>
</evidence>
<sequence>MAIFSCKTPSGSIEVTERGHRQVAIFVDELGETTAIDLPVDDAAAMATAILAYLGRAGR</sequence>
<dbReference type="AlphaFoldDB" id="A0A6I3KL64"/>
<protein>
    <submittedName>
        <fullName evidence="1">Uncharacterized protein</fullName>
    </submittedName>
</protein>
<keyword evidence="2" id="KW-1185">Reference proteome</keyword>
<name>A0A6I3KL64_9HYPH</name>
<dbReference type="EMBL" id="WMBQ01000001">
    <property type="protein sequence ID" value="MTD93461.1"/>
    <property type="molecule type" value="Genomic_DNA"/>
</dbReference>
<dbReference type="Proteomes" id="UP000440694">
    <property type="component" value="Unassembled WGS sequence"/>
</dbReference>
<accession>A0A6I3KL64</accession>
<proteinExistence type="predicted"/>
<reference evidence="1 2" key="1">
    <citation type="submission" date="2019-11" db="EMBL/GenBank/DDBJ databases">
        <title>Identification of a novel strain.</title>
        <authorList>
            <person name="Xu Q."/>
            <person name="Wang G."/>
        </authorList>
    </citation>
    <scope>NUCLEOTIDE SEQUENCE [LARGE SCALE GENOMIC DNA]</scope>
    <source>
        <strain evidence="2">xq</strain>
    </source>
</reference>